<dbReference type="Pfam" id="PF00149">
    <property type="entry name" value="Metallophos"/>
    <property type="match status" value="1"/>
</dbReference>
<dbReference type="GO" id="GO:0009245">
    <property type="term" value="P:lipid A biosynthetic process"/>
    <property type="evidence" value="ECO:0007669"/>
    <property type="project" value="TreeGrafter"/>
</dbReference>
<protein>
    <submittedName>
        <fullName evidence="2">Metallophosphoesterase</fullName>
    </submittedName>
</protein>
<dbReference type="InterPro" id="IPR004843">
    <property type="entry name" value="Calcineurin-like_PHP"/>
</dbReference>
<dbReference type="OrthoDB" id="9780884at2"/>
<evidence type="ECO:0000313" key="3">
    <source>
        <dbReference type="Proteomes" id="UP000321363"/>
    </source>
</evidence>
<comment type="caution">
    <text evidence="2">The sequence shown here is derived from an EMBL/GenBank/DDBJ whole genome shotgun (WGS) entry which is preliminary data.</text>
</comment>
<dbReference type="SUPFAM" id="SSF56300">
    <property type="entry name" value="Metallo-dependent phosphatases"/>
    <property type="match status" value="1"/>
</dbReference>
<accession>A0A5C6WC96</accession>
<keyword evidence="3" id="KW-1185">Reference proteome</keyword>
<gene>
    <name evidence="2" type="ORF">FS935_03760</name>
</gene>
<dbReference type="PANTHER" id="PTHR31302:SF32">
    <property type="entry name" value="PHOSPHOESTERASE"/>
    <property type="match status" value="1"/>
</dbReference>
<feature type="domain" description="Calcineurin-like phosphoesterase" evidence="1">
    <location>
        <begin position="28"/>
        <end position="183"/>
    </location>
</feature>
<dbReference type="InterPro" id="IPR029052">
    <property type="entry name" value="Metallo-depent_PP-like"/>
</dbReference>
<organism evidence="2 3">
    <name type="scientific">Metabacillus litoralis</name>
    <dbReference type="NCBI Taxonomy" id="152268"/>
    <lineage>
        <taxon>Bacteria</taxon>
        <taxon>Bacillati</taxon>
        <taxon>Bacillota</taxon>
        <taxon>Bacilli</taxon>
        <taxon>Bacillales</taxon>
        <taxon>Bacillaceae</taxon>
        <taxon>Metabacillus</taxon>
    </lineage>
</organism>
<name>A0A5C6WC96_9BACI</name>
<dbReference type="InterPro" id="IPR051158">
    <property type="entry name" value="Metallophosphoesterase_sf"/>
</dbReference>
<dbReference type="Proteomes" id="UP000321363">
    <property type="component" value="Unassembled WGS sequence"/>
</dbReference>
<reference evidence="2 3" key="1">
    <citation type="journal article" date="2005" name="Int. J. Syst. Evol. Microbiol.">
        <title>Bacillus litoralis sp. nov., isolated from a tidal flat of the Yellow Sea in Korea.</title>
        <authorList>
            <person name="Yoon J.H."/>
            <person name="Oh T.K."/>
        </authorList>
    </citation>
    <scope>NUCLEOTIDE SEQUENCE [LARGE SCALE GENOMIC DNA]</scope>
    <source>
        <strain evidence="2 3">SW-211</strain>
    </source>
</reference>
<proteinExistence type="predicted"/>
<sequence>MFIKGNENNLTTNVVEFESYPDSFDDLHVFFISDIHRRVLSNKLIAKIPNKVDVIIIGGDLVESGVPLTRVRQNIKALSDIAPIYFVFGNNDYEVGKENLEDVLNESGVILLNNTAITFTSHKGDHIILLGVEDLSEKRDRLEHALGASSEGFKILVSHNPDIYDKISSEDQISLILSGHTHGGQIRIFGLGMYKKGRLHYLEKATMLISNGYGTTLIPLRLGAPAEAHYIKIKGTK</sequence>
<dbReference type="PANTHER" id="PTHR31302">
    <property type="entry name" value="TRANSMEMBRANE PROTEIN WITH METALLOPHOSPHOESTERASE DOMAIN-RELATED"/>
    <property type="match status" value="1"/>
</dbReference>
<dbReference type="GO" id="GO:0008758">
    <property type="term" value="F:UDP-2,3-diacylglucosamine hydrolase activity"/>
    <property type="evidence" value="ECO:0007669"/>
    <property type="project" value="TreeGrafter"/>
</dbReference>
<dbReference type="Gene3D" id="3.60.21.10">
    <property type="match status" value="1"/>
</dbReference>
<dbReference type="AlphaFoldDB" id="A0A5C6WC96"/>
<dbReference type="EMBL" id="VOQF01000001">
    <property type="protein sequence ID" value="TXC93472.1"/>
    <property type="molecule type" value="Genomic_DNA"/>
</dbReference>
<evidence type="ECO:0000313" key="2">
    <source>
        <dbReference type="EMBL" id="TXC93472.1"/>
    </source>
</evidence>
<evidence type="ECO:0000259" key="1">
    <source>
        <dbReference type="Pfam" id="PF00149"/>
    </source>
</evidence>
<dbReference type="GO" id="GO:0016020">
    <property type="term" value="C:membrane"/>
    <property type="evidence" value="ECO:0007669"/>
    <property type="project" value="GOC"/>
</dbReference>